<evidence type="ECO:0000313" key="3">
    <source>
        <dbReference type="Proteomes" id="UP000316213"/>
    </source>
</evidence>
<sequence length="1190" mass="129922">MPKPESDPPSPPKPGRVKALLVLVVVCAAIFFVGRTIAPQTIGEQARRVFEKQLREHYVDWDVSIRRGIYRPGIGLQFEGIAFSPKSSGSGVLPLAASVSKWISRAPVEIASITVFADVHPEKFFGDGNPLTTRRVVLDGVHAALNLGADGAVSLAGLWPPPQLGPVCPQIELRSTAIDLTVADQTERPLQIRCNDMVVLSSCDSGGGTQLGAKTPSVPSDKRITIRGESDLCGGFEMKLRSHDDGQQRRLTQMQMSVTNWKIDQSVLSRLQPWLGDSKIITPELKFEMLGDLQVQFQHLVRPNQPTTLDYTADLAVHRAMWLDKRIGDDIRDLKGAIHCTPQRIELLPSSVRLGDALCQATASADLNLQMLPSEFVVTTPQDSPVLRIPMGPSTLVVSVANADLVLSAEDLQIDRRYESILPSRSMVLFDRFEPNGQIDVNARLRSAFPLALGSLAGSWLSQWQINAEVYCDQVDVNYEKFPYPIEQLTGWIHIADGQVNAERLTGLAGGRRMHCQFEVPLKLTPEQVVTPKKKILIQSEGAIPIDHALIASLTPRDGEFARVRMPHPLPGATIQSDSRSVSKLESFVRSLHPRGAVELASALFQTDEQGTTTRQVDLRVTGGTLRYDHFAYPLYNVDGRIQVRDDLVRIIGFTANNAGAAKIACDGLYEMPLAEDRTDGLSRPSELNLRFRVADLAMDQALRVSLPESSRPIWDALTPAGTLDQVDVQIHQRGSQPIDLSLTAAQRSGESVQPNALSIRPKAIPYRIDIVGGKVTYQNQRVVIENLRGRHDASRLIADGVCEPDTGGQWWLSMDLHTGCRLIPDEELIAALPEQMAWAMRGLDLRGPLGIRGTTHIRLPDETHPDPALDWDVTVQLEGNRISDVGPVHSLRGEIDVRGIKEGEIIRAGGRVAIDSLHAFGLQATGIRGPFSIAGDLLRLGTLSSADDPITGQPLRSTNPLNERPVTGQAPVVGNLFGGLIDISGTVALSSGDFDVGVSLSDAKIATILAEMGQTRSGIKGRFDMNSRIEGRLNDTDLLKGSGTGRLSGANLYELPLIVQTLNLLRITPTEAVAFTDGETQFSLFGEDVHFNRLTLWGDLVALDGGGTLSRQEHLDLTFNTRVSPQNLFSKVISPLRDTSYTFWTIEVDGPLASPTIQRRALSGVSQTLEDWFPGMVRSTTADTSAVSR</sequence>
<feature type="transmembrane region" description="Helical" evidence="1">
    <location>
        <begin position="20"/>
        <end position="38"/>
    </location>
</feature>
<keyword evidence="3" id="KW-1185">Reference proteome</keyword>
<evidence type="ECO:0000256" key="1">
    <source>
        <dbReference type="SAM" id="Phobius"/>
    </source>
</evidence>
<name>A0A5C5ZQP2_9BACT</name>
<evidence type="ECO:0000313" key="2">
    <source>
        <dbReference type="EMBL" id="TWT89385.1"/>
    </source>
</evidence>
<proteinExistence type="predicted"/>
<dbReference type="AlphaFoldDB" id="A0A5C5ZQP2"/>
<reference evidence="2 3" key="1">
    <citation type="submission" date="2019-02" db="EMBL/GenBank/DDBJ databases">
        <title>Deep-cultivation of Planctomycetes and their phenomic and genomic characterization uncovers novel biology.</title>
        <authorList>
            <person name="Wiegand S."/>
            <person name="Jogler M."/>
            <person name="Boedeker C."/>
            <person name="Pinto D."/>
            <person name="Vollmers J."/>
            <person name="Rivas-Marin E."/>
            <person name="Kohn T."/>
            <person name="Peeters S.H."/>
            <person name="Heuer A."/>
            <person name="Rast P."/>
            <person name="Oberbeckmann S."/>
            <person name="Bunk B."/>
            <person name="Jeske O."/>
            <person name="Meyerdierks A."/>
            <person name="Storesund J.E."/>
            <person name="Kallscheuer N."/>
            <person name="Luecker S."/>
            <person name="Lage O.M."/>
            <person name="Pohl T."/>
            <person name="Merkel B.J."/>
            <person name="Hornburger P."/>
            <person name="Mueller R.-W."/>
            <person name="Bruemmer F."/>
            <person name="Labrenz M."/>
            <person name="Spormann A.M."/>
            <person name="Op Den Camp H."/>
            <person name="Overmann J."/>
            <person name="Amann R."/>
            <person name="Jetten M.S.M."/>
            <person name="Mascher T."/>
            <person name="Medema M.H."/>
            <person name="Devos D.P."/>
            <person name="Kaster A.-K."/>
            <person name="Ovreas L."/>
            <person name="Rohde M."/>
            <person name="Galperin M.Y."/>
            <person name="Jogler C."/>
        </authorList>
    </citation>
    <scope>NUCLEOTIDE SEQUENCE [LARGE SCALE GENOMIC DNA]</scope>
    <source>
        <strain evidence="2 3">Pla100</strain>
    </source>
</reference>
<keyword evidence="1" id="KW-0472">Membrane</keyword>
<organism evidence="2 3">
    <name type="scientific">Neorhodopirellula pilleata</name>
    <dbReference type="NCBI Taxonomy" id="2714738"/>
    <lineage>
        <taxon>Bacteria</taxon>
        <taxon>Pseudomonadati</taxon>
        <taxon>Planctomycetota</taxon>
        <taxon>Planctomycetia</taxon>
        <taxon>Pirellulales</taxon>
        <taxon>Pirellulaceae</taxon>
        <taxon>Neorhodopirellula</taxon>
    </lineage>
</organism>
<comment type="caution">
    <text evidence="2">The sequence shown here is derived from an EMBL/GenBank/DDBJ whole genome shotgun (WGS) entry which is preliminary data.</text>
</comment>
<protein>
    <recommendedName>
        <fullName evidence="4">AsmA-like C-terminal domain-containing protein</fullName>
    </recommendedName>
</protein>
<keyword evidence="1" id="KW-0812">Transmembrane</keyword>
<gene>
    <name evidence="2" type="ORF">Pla100_55480</name>
</gene>
<keyword evidence="1" id="KW-1133">Transmembrane helix</keyword>
<dbReference type="EMBL" id="SJPM01000018">
    <property type="protein sequence ID" value="TWT89385.1"/>
    <property type="molecule type" value="Genomic_DNA"/>
</dbReference>
<dbReference type="Proteomes" id="UP000316213">
    <property type="component" value="Unassembled WGS sequence"/>
</dbReference>
<accession>A0A5C5ZQP2</accession>
<evidence type="ECO:0008006" key="4">
    <source>
        <dbReference type="Google" id="ProtNLM"/>
    </source>
</evidence>
<dbReference type="OrthoDB" id="223541at2"/>